<gene>
    <name evidence="2" type="ORF">VITFI_CDS2116</name>
</gene>
<evidence type="ECO:0000313" key="2">
    <source>
        <dbReference type="EMBL" id="ASM77894.1"/>
    </source>
</evidence>
<sequence>MHKTIRAAAAAVLALGAVGGAGAASLGVYPIQQLIGYQGEGTQRQMMEPAFVAAIQQKGAPFFVEAFVSQFRQRFGATAAAAIDSHNRLRTFAASLQLTRASHYQVQGLDGTVTHFLPVTLSLNITNPLSGEVVYSVSRTRYEMLKLTATAPAEQVRAQQVALYQRNVLQLIEAVVAEAAEKFKPTEIRAGVQKVWHEALILDRGLDVGIGPGDDLQDANGQLIKVVHAGNGYAVAVPVLVTQLDTKASFAKYTTMGVGDIRKPKVLVLPDAARRGPSGADDVVVELFGQLLGRDTAFTLTPVNRNHQQVLNALDRETQLGQVAAKQNRALPEYFIRLRSMPFKFYEVPTNSPTVKHRLYEAMAFGELLDNAGAVVYATTARAHIDDEIVNGAGFDVQARYEVMLKNVVTELAQQFGRGVRFRQVSAPVAQVLDGQRVVVTDASDALSDGATVRVFRSVPGVGSGEPVRVPIWEAQVLGRTGHAVELALVLPLTSAMQKDGVLPEVGDVVLVQEAGRPTEQSVRFEPCAADDDQIGSFKIPDFGRFAYFQFGEQAVLPFYSRWQEIKASIEDLTRTAGFRDTLKVQEPKKVGYCIQPGTKIEVQKQTCEGGLCNFKVSATLAFGVKGPGDVKPRYFAKKIEPVMSNVPEVGFETVIASHLMESAPALLKDSARQLQSQKWGQ</sequence>
<dbReference type="AlphaFoldDB" id="A0A221KFS3"/>
<dbReference type="KEGG" id="vff:VITFI_CDS2116"/>
<evidence type="ECO:0000256" key="1">
    <source>
        <dbReference type="SAM" id="SignalP"/>
    </source>
</evidence>
<keyword evidence="1" id="KW-0732">Signal</keyword>
<proteinExistence type="predicted"/>
<dbReference type="RefSeq" id="WP_089416911.1">
    <property type="nucleotide sequence ID" value="NZ_CP022423.1"/>
</dbReference>
<organism evidence="2 3">
    <name type="scientific">Vitreoscilla filiformis</name>
    <dbReference type="NCBI Taxonomy" id="63"/>
    <lineage>
        <taxon>Bacteria</taxon>
        <taxon>Pseudomonadati</taxon>
        <taxon>Pseudomonadota</taxon>
        <taxon>Betaproteobacteria</taxon>
        <taxon>Neisseriales</taxon>
        <taxon>Neisseriaceae</taxon>
        <taxon>Vitreoscilla</taxon>
    </lineage>
</organism>
<reference evidence="2 3" key="1">
    <citation type="submission" date="2017-07" db="EMBL/GenBank/DDBJ databases">
        <title>Complete Genome Sequence of the cosmetic ferment Vitreoscilla filiformis (ATCC15551).</title>
        <authorList>
            <person name="Contreras S."/>
            <person name="Sagory-Zalkind P."/>
            <person name="Blanquart H."/>
            <person name="Iltis A."/>
            <person name="Morand S.C."/>
        </authorList>
    </citation>
    <scope>NUCLEOTIDE SEQUENCE [LARGE SCALE GENOMIC DNA]</scope>
    <source>
        <strain evidence="2 3">ATCC 15551</strain>
    </source>
</reference>
<keyword evidence="3" id="KW-1185">Reference proteome</keyword>
<dbReference type="EMBL" id="CP022423">
    <property type="protein sequence ID" value="ASM77894.1"/>
    <property type="molecule type" value="Genomic_DNA"/>
</dbReference>
<feature type="signal peptide" evidence="1">
    <location>
        <begin position="1"/>
        <end position="23"/>
    </location>
</feature>
<evidence type="ECO:0000313" key="3">
    <source>
        <dbReference type="Proteomes" id="UP000199729"/>
    </source>
</evidence>
<dbReference type="OrthoDB" id="6708026at2"/>
<dbReference type="Proteomes" id="UP000199729">
    <property type="component" value="Chromosome"/>
</dbReference>
<name>A0A221KFS3_VITFI</name>
<protein>
    <submittedName>
        <fullName evidence="2">Uncharacterized protein</fullName>
    </submittedName>
</protein>
<accession>A0A221KFS3</accession>
<feature type="chain" id="PRO_5013007886" evidence="1">
    <location>
        <begin position="24"/>
        <end position="682"/>
    </location>
</feature>